<dbReference type="AlphaFoldDB" id="A0A8J2VFJ7"/>
<dbReference type="RefSeq" id="WP_188648144.1">
    <property type="nucleotide sequence ID" value="NZ_BMHQ01000008.1"/>
</dbReference>
<dbReference type="GO" id="GO:0005829">
    <property type="term" value="C:cytosol"/>
    <property type="evidence" value="ECO:0007669"/>
    <property type="project" value="TreeGrafter"/>
</dbReference>
<dbReference type="InterPro" id="IPR023198">
    <property type="entry name" value="PGP-like_dom2"/>
</dbReference>
<dbReference type="GO" id="GO:0006281">
    <property type="term" value="P:DNA repair"/>
    <property type="evidence" value="ECO:0007669"/>
    <property type="project" value="TreeGrafter"/>
</dbReference>
<dbReference type="Gene3D" id="1.10.150.240">
    <property type="entry name" value="Putative phosphatase, domain 2"/>
    <property type="match status" value="1"/>
</dbReference>
<accession>A0A8J2VFJ7</accession>
<dbReference type="Pfam" id="PF13419">
    <property type="entry name" value="HAD_2"/>
    <property type="match status" value="1"/>
</dbReference>
<dbReference type="InterPro" id="IPR050155">
    <property type="entry name" value="HAD-like_hydrolase_sf"/>
</dbReference>
<dbReference type="GO" id="GO:0008967">
    <property type="term" value="F:phosphoglycolate phosphatase activity"/>
    <property type="evidence" value="ECO:0007669"/>
    <property type="project" value="TreeGrafter"/>
</dbReference>
<evidence type="ECO:0000313" key="2">
    <source>
        <dbReference type="Proteomes" id="UP000625210"/>
    </source>
</evidence>
<protein>
    <submittedName>
        <fullName evidence="1">MTA/SAH nucleosidase</fullName>
    </submittedName>
</protein>
<dbReference type="PANTHER" id="PTHR43434:SF1">
    <property type="entry name" value="PHOSPHOGLYCOLATE PHOSPHATASE"/>
    <property type="match status" value="1"/>
</dbReference>
<comment type="caution">
    <text evidence="1">The sequence shown here is derived from an EMBL/GenBank/DDBJ whole genome shotgun (WGS) entry which is preliminary data.</text>
</comment>
<dbReference type="SFLD" id="SFLDS00003">
    <property type="entry name" value="Haloacid_Dehalogenase"/>
    <property type="match status" value="1"/>
</dbReference>
<dbReference type="PANTHER" id="PTHR43434">
    <property type="entry name" value="PHOSPHOGLYCOLATE PHOSPHATASE"/>
    <property type="match status" value="1"/>
</dbReference>
<dbReference type="InterPro" id="IPR023214">
    <property type="entry name" value="HAD_sf"/>
</dbReference>
<dbReference type="Gene3D" id="3.40.50.1000">
    <property type="entry name" value="HAD superfamily/HAD-like"/>
    <property type="match status" value="1"/>
</dbReference>
<organism evidence="1 2">
    <name type="scientific">Marinithermofilum abyssi</name>
    <dbReference type="NCBI Taxonomy" id="1571185"/>
    <lineage>
        <taxon>Bacteria</taxon>
        <taxon>Bacillati</taxon>
        <taxon>Bacillota</taxon>
        <taxon>Bacilli</taxon>
        <taxon>Bacillales</taxon>
        <taxon>Thermoactinomycetaceae</taxon>
        <taxon>Marinithermofilum</taxon>
    </lineage>
</organism>
<reference evidence="1" key="2">
    <citation type="submission" date="2020-09" db="EMBL/GenBank/DDBJ databases">
        <authorList>
            <person name="Sun Q."/>
            <person name="Zhou Y."/>
        </authorList>
    </citation>
    <scope>NUCLEOTIDE SEQUENCE</scope>
    <source>
        <strain evidence="1">CGMCC 1.15179</strain>
    </source>
</reference>
<dbReference type="EMBL" id="BMHQ01000008">
    <property type="protein sequence ID" value="GGE21236.1"/>
    <property type="molecule type" value="Genomic_DNA"/>
</dbReference>
<dbReference type="SFLD" id="SFLDG01129">
    <property type="entry name" value="C1.5:_HAD__Beta-PGM__Phosphata"/>
    <property type="match status" value="1"/>
</dbReference>
<dbReference type="SUPFAM" id="SSF56784">
    <property type="entry name" value="HAD-like"/>
    <property type="match status" value="1"/>
</dbReference>
<dbReference type="InterPro" id="IPR041492">
    <property type="entry name" value="HAD_2"/>
</dbReference>
<dbReference type="Proteomes" id="UP000625210">
    <property type="component" value="Unassembled WGS sequence"/>
</dbReference>
<reference evidence="1" key="1">
    <citation type="journal article" date="2014" name="Int. J. Syst. Evol. Microbiol.">
        <title>Complete genome sequence of Corynebacterium casei LMG S-19264T (=DSM 44701T), isolated from a smear-ripened cheese.</title>
        <authorList>
            <consortium name="US DOE Joint Genome Institute (JGI-PGF)"/>
            <person name="Walter F."/>
            <person name="Albersmeier A."/>
            <person name="Kalinowski J."/>
            <person name="Ruckert C."/>
        </authorList>
    </citation>
    <scope>NUCLEOTIDE SEQUENCE</scope>
    <source>
        <strain evidence="1">CGMCC 1.15179</strain>
    </source>
</reference>
<dbReference type="InterPro" id="IPR036412">
    <property type="entry name" value="HAD-like_sf"/>
</dbReference>
<evidence type="ECO:0000313" key="1">
    <source>
        <dbReference type="EMBL" id="GGE21236.1"/>
    </source>
</evidence>
<keyword evidence="2" id="KW-1185">Reference proteome</keyword>
<gene>
    <name evidence="1" type="primary">pfs</name>
    <name evidence="1" type="ORF">GCM10011571_24140</name>
</gene>
<sequence length="246" mass="27121">MNKQVQPYAVIFDMDGTLFQTEKVAVPAFHRTVQRLKRTGLYTGPTPTDEQVTATFGMVQEEIWERLLPDAEEQVREQADRWWLEHELECISEGMGELYPGVTEGIHRLKARGWALFVASNGLGPYVRGILDFYGLSEFFTGVYTAGDYHTARKEDLVQRLIESHGVQQGYMVGDRSSDVRAGKANGLTVIGCRYAGYPQFSAETELAEADVVADSFSAVVETVGSLTDKSPKKQLGSEAGADGIG</sequence>
<name>A0A8J2VFJ7_9BACL</name>
<proteinExistence type="predicted"/>